<dbReference type="PANTHER" id="PTHR33406:SF13">
    <property type="entry name" value="MEMBRANE PROTEIN YDFJ"/>
    <property type="match status" value="1"/>
</dbReference>
<dbReference type="AlphaFoldDB" id="A0A1B3ZFC1"/>
<dbReference type="SUPFAM" id="SSF82866">
    <property type="entry name" value="Multidrug efflux transporter AcrB transmembrane domain"/>
    <property type="match status" value="2"/>
</dbReference>
<feature type="transmembrane region" description="Helical" evidence="6">
    <location>
        <begin position="301"/>
        <end position="322"/>
    </location>
</feature>
<dbReference type="RefSeq" id="WP_069206641.1">
    <property type="nucleotide sequence ID" value="NZ_CP014168.1"/>
</dbReference>
<keyword evidence="7" id="KW-0732">Signal</keyword>
<evidence type="ECO:0000313" key="9">
    <source>
        <dbReference type="EMBL" id="AOH86126.1"/>
    </source>
</evidence>
<dbReference type="STRING" id="1560345.AWL63_21350"/>
<keyword evidence="5 6" id="KW-0472">Membrane</keyword>
<keyword evidence="3 6" id="KW-0812">Transmembrane</keyword>
<dbReference type="Gene3D" id="1.20.1640.10">
    <property type="entry name" value="Multidrug efflux transporter AcrB transmembrane domain"/>
    <property type="match status" value="2"/>
</dbReference>
<keyword evidence="4 6" id="KW-1133">Transmembrane helix</keyword>
<evidence type="ECO:0000256" key="7">
    <source>
        <dbReference type="SAM" id="SignalP"/>
    </source>
</evidence>
<accession>A0A1B3ZFC1</accession>
<feature type="transmembrane region" description="Helical" evidence="6">
    <location>
        <begin position="804"/>
        <end position="824"/>
    </location>
</feature>
<dbReference type="KEGG" id="span:AWL63_21350"/>
<protein>
    <submittedName>
        <fullName evidence="9">Hopanoid biosynthesis-associated RND transporter HpnN</fullName>
    </submittedName>
</protein>
<comment type="subcellular location">
    <subcellularLocation>
        <location evidence="1">Cell membrane</location>
        <topology evidence="1">Multi-pass membrane protein</topology>
    </subcellularLocation>
</comment>
<evidence type="ECO:0000256" key="2">
    <source>
        <dbReference type="ARBA" id="ARBA00022475"/>
    </source>
</evidence>
<name>A0A1B3ZFC1_9SPHN</name>
<feature type="transmembrane region" description="Helical" evidence="6">
    <location>
        <begin position="369"/>
        <end position="392"/>
    </location>
</feature>
<dbReference type="Pfam" id="PF03176">
    <property type="entry name" value="MMPL"/>
    <property type="match status" value="2"/>
</dbReference>
<reference evidence="9 10" key="1">
    <citation type="submission" date="2016-01" db="EMBL/GenBank/DDBJ databases">
        <title>Complete genome and mega plasmid sequence of Sphingomonas panacis DCY99 elicits systemic resistance in rice to Xanthomonas oryzae.</title>
        <authorList>
            <person name="Kim Y.J."/>
            <person name="Yang D.C."/>
            <person name="Sing P."/>
        </authorList>
    </citation>
    <scope>NUCLEOTIDE SEQUENCE [LARGE SCALE GENOMIC DNA]</scope>
    <source>
        <strain evidence="9 10">DCY99</strain>
    </source>
</reference>
<evidence type="ECO:0000256" key="1">
    <source>
        <dbReference type="ARBA" id="ARBA00004651"/>
    </source>
</evidence>
<feature type="transmembrane region" description="Helical" evidence="6">
    <location>
        <begin position="742"/>
        <end position="763"/>
    </location>
</feature>
<organism evidence="9 10">
    <name type="scientific">Sphingomonas panacis</name>
    <dbReference type="NCBI Taxonomy" id="1560345"/>
    <lineage>
        <taxon>Bacteria</taxon>
        <taxon>Pseudomonadati</taxon>
        <taxon>Pseudomonadota</taxon>
        <taxon>Alphaproteobacteria</taxon>
        <taxon>Sphingomonadales</taxon>
        <taxon>Sphingomonadaceae</taxon>
        <taxon>Sphingomonas</taxon>
    </lineage>
</organism>
<dbReference type="OrthoDB" id="7518665at2"/>
<gene>
    <name evidence="9" type="ORF">AWL63_21350</name>
</gene>
<feature type="signal peptide" evidence="7">
    <location>
        <begin position="1"/>
        <end position="35"/>
    </location>
</feature>
<dbReference type="InterPro" id="IPR050545">
    <property type="entry name" value="Mycobact_MmpL"/>
</dbReference>
<evidence type="ECO:0000256" key="4">
    <source>
        <dbReference type="ARBA" id="ARBA00022989"/>
    </source>
</evidence>
<dbReference type="NCBIfam" id="TIGR03480">
    <property type="entry name" value="HpnN"/>
    <property type="match status" value="1"/>
</dbReference>
<feature type="transmembrane region" description="Helical" evidence="6">
    <location>
        <begin position="276"/>
        <end position="294"/>
    </location>
</feature>
<keyword evidence="10" id="KW-1185">Reference proteome</keyword>
<dbReference type="GO" id="GO:0005886">
    <property type="term" value="C:plasma membrane"/>
    <property type="evidence" value="ECO:0007669"/>
    <property type="project" value="UniProtKB-SubCell"/>
</dbReference>
<feature type="domain" description="Membrane transport protein MMPL" evidence="8">
    <location>
        <begin position="232"/>
        <end position="437"/>
    </location>
</feature>
<feature type="transmembrane region" description="Helical" evidence="6">
    <location>
        <begin position="404"/>
        <end position="428"/>
    </location>
</feature>
<feature type="transmembrane region" description="Helical" evidence="6">
    <location>
        <begin position="455"/>
        <end position="474"/>
    </location>
</feature>
<feature type="transmembrane region" description="Helical" evidence="6">
    <location>
        <begin position="712"/>
        <end position="735"/>
    </location>
</feature>
<evidence type="ECO:0000313" key="10">
    <source>
        <dbReference type="Proteomes" id="UP000094256"/>
    </source>
</evidence>
<dbReference type="Proteomes" id="UP000094256">
    <property type="component" value="Chromosome"/>
</dbReference>
<evidence type="ECO:0000256" key="3">
    <source>
        <dbReference type="ARBA" id="ARBA00022692"/>
    </source>
</evidence>
<evidence type="ECO:0000259" key="8">
    <source>
        <dbReference type="Pfam" id="PF03176"/>
    </source>
</evidence>
<feature type="transmembrane region" description="Helical" evidence="6">
    <location>
        <begin position="328"/>
        <end position="348"/>
    </location>
</feature>
<dbReference type="InterPro" id="IPR004869">
    <property type="entry name" value="MMPL_dom"/>
</dbReference>
<dbReference type="PANTHER" id="PTHR33406">
    <property type="entry name" value="MEMBRANE PROTEIN MJ1562-RELATED"/>
    <property type="match status" value="1"/>
</dbReference>
<sequence>MIATLILRLVAASVRRPVLAVLACLALTGVALAYAATSFSMTTDTAALISPKVAWRQNEKAVETAFPNLTDVLLVIVDGKTPELAEAGAAKLTDALAADTKHFRRAERPDGGAYFAKQGLMFGSVAEVKNATDALIKAQPLLGPLARDPSLRGIAGAFGTALMGVEQGAAKLADFDTPMRSLGDALDTTLAGKPAYFSWQELMAAPGSGQAPPRRRLILAQPKLDYGALQPGEDAVAAIDQQAAKLGLDAAHGVSVRTTGEVPLADEEFATLEENIGIVGLIMALAMLVTLWLATRSAKIVAAIVVTIIAGLVITTAAGMLAVHTLNLISVAFIPLFVGLGVDFGIQISVRYNAERLDGHATPEALRRAATALSAPLALAAGAVFLGFGAFLPTDYIGISELGIIAGIGMVIALLLSITLLPALLTLFKPGTPRREVGFREAAPLDRWLHTHRKAVLWAFALSMLVSIALLPFVRFDFNPLHLRNPNGPAMRALADLMHDPLRTPNTINLLAPNADAAKTLATRLAKLPEVDAAVTVDGFVPEDQPQKLALLQDASLLLDATINPFDMAATPSDAENVAALNATAAQLRKVAGSVADKPAQDARRLATLFARLASASPQIRARAHDVLVTPLGVMLDQVRATLQAEPVTRTTLPPEIAGNWVAKDGRALIQVFPRGDSNDNAVLRRFTKAVRTVAPDASGLPVATQEAAGTIAWAFIEAGVLALVLISGLLFIVLRDAREVAFTLAPVVLSGFLTLGSCVLIGQPINFANIIAFPLLFGVGVAFHIYFVMAWRAGATDLLQSSLARAVLFSALATGSAFGSLWLSHHPGTASMGKILMISLAWTLVCALIFEPALLGPPRKTEKA</sequence>
<feature type="chain" id="PRO_5008556412" evidence="7">
    <location>
        <begin position="36"/>
        <end position="865"/>
    </location>
</feature>
<evidence type="ECO:0000256" key="6">
    <source>
        <dbReference type="SAM" id="Phobius"/>
    </source>
</evidence>
<dbReference type="InterPro" id="IPR017841">
    <property type="entry name" value="Hopanoid_biosynth_HpnN"/>
</dbReference>
<dbReference type="EMBL" id="CP014168">
    <property type="protein sequence ID" value="AOH86126.1"/>
    <property type="molecule type" value="Genomic_DNA"/>
</dbReference>
<feature type="transmembrane region" description="Helical" evidence="6">
    <location>
        <begin position="836"/>
        <end position="856"/>
    </location>
</feature>
<evidence type="ECO:0000256" key="5">
    <source>
        <dbReference type="ARBA" id="ARBA00023136"/>
    </source>
</evidence>
<keyword evidence="2" id="KW-1003">Cell membrane</keyword>
<feature type="transmembrane region" description="Helical" evidence="6">
    <location>
        <begin position="769"/>
        <end position="792"/>
    </location>
</feature>
<proteinExistence type="predicted"/>
<feature type="domain" description="Membrane transport protein MMPL" evidence="8">
    <location>
        <begin position="627"/>
        <end position="856"/>
    </location>
</feature>